<feature type="region of interest" description="Disordered" evidence="1">
    <location>
        <begin position="19"/>
        <end position="49"/>
    </location>
</feature>
<reference evidence="2" key="1">
    <citation type="submission" date="2022-02" db="EMBL/GenBank/DDBJ databases">
        <title>Atlantic sturgeon de novo genome assembly.</title>
        <authorList>
            <person name="Stock M."/>
            <person name="Klopp C."/>
            <person name="Guiguen Y."/>
            <person name="Cabau C."/>
            <person name="Parinello H."/>
            <person name="Santidrian Yebra-Pimentel E."/>
            <person name="Kuhl H."/>
            <person name="Dirks R.P."/>
            <person name="Guessner J."/>
            <person name="Wuertz S."/>
            <person name="Du K."/>
            <person name="Schartl M."/>
        </authorList>
    </citation>
    <scope>NUCLEOTIDE SEQUENCE</scope>
    <source>
        <strain evidence="2">STURGEONOMICS-FGT-2020</strain>
        <tissue evidence="2">Whole blood</tissue>
    </source>
</reference>
<gene>
    <name evidence="2" type="ORF">AOXY_G3732</name>
</gene>
<dbReference type="AlphaFoldDB" id="A0AAD8GFL2"/>
<keyword evidence="3" id="KW-1185">Reference proteome</keyword>
<protein>
    <submittedName>
        <fullName evidence="2">Uncharacterized protein</fullName>
    </submittedName>
</protein>
<proteinExistence type="predicted"/>
<organism evidence="2 3">
    <name type="scientific">Acipenser oxyrinchus oxyrinchus</name>
    <dbReference type="NCBI Taxonomy" id="40147"/>
    <lineage>
        <taxon>Eukaryota</taxon>
        <taxon>Metazoa</taxon>
        <taxon>Chordata</taxon>
        <taxon>Craniata</taxon>
        <taxon>Vertebrata</taxon>
        <taxon>Euteleostomi</taxon>
        <taxon>Actinopterygii</taxon>
        <taxon>Chondrostei</taxon>
        <taxon>Acipenseriformes</taxon>
        <taxon>Acipenseridae</taxon>
        <taxon>Acipenser</taxon>
    </lineage>
</organism>
<evidence type="ECO:0000313" key="2">
    <source>
        <dbReference type="EMBL" id="KAK1173581.1"/>
    </source>
</evidence>
<accession>A0AAD8GFL2</accession>
<evidence type="ECO:0000313" key="3">
    <source>
        <dbReference type="Proteomes" id="UP001230051"/>
    </source>
</evidence>
<dbReference type="InterPro" id="IPR037643">
    <property type="entry name" value="HHLA1"/>
</dbReference>
<sequence>MFPLYAALVETATSSTLGQQSSAPHFATFPVTGTTPRPPRSGCPREKPQEVSELVTTPVPVTISVEKLNPCMLELCKFFQQCLCRVDTKKLETRRYCTDYHSWYLKYTKDVCKRVKQIPFSQTLRQKCLARMCKFT</sequence>
<name>A0AAD8GFL2_ACIOX</name>
<dbReference type="PANTHER" id="PTHR15299">
    <property type="entry name" value="HERV-H LTR-ASSOCIATING PROTEIN 1"/>
    <property type="match status" value="1"/>
</dbReference>
<evidence type="ECO:0000256" key="1">
    <source>
        <dbReference type="SAM" id="MobiDB-lite"/>
    </source>
</evidence>
<dbReference type="PANTHER" id="PTHR15299:SF3">
    <property type="entry name" value="HERV-H LTR-ASSOCIATING PROTEIN 1"/>
    <property type="match status" value="1"/>
</dbReference>
<dbReference type="EMBL" id="JAGXEW010000003">
    <property type="protein sequence ID" value="KAK1173581.1"/>
    <property type="molecule type" value="Genomic_DNA"/>
</dbReference>
<dbReference type="Proteomes" id="UP001230051">
    <property type="component" value="Unassembled WGS sequence"/>
</dbReference>
<comment type="caution">
    <text evidence="2">The sequence shown here is derived from an EMBL/GenBank/DDBJ whole genome shotgun (WGS) entry which is preliminary data.</text>
</comment>